<organism evidence="3 4">
    <name type="scientific">Roseateles terrae</name>
    <dbReference type="NCBI Taxonomy" id="431060"/>
    <lineage>
        <taxon>Bacteria</taxon>
        <taxon>Pseudomonadati</taxon>
        <taxon>Pseudomonadota</taxon>
        <taxon>Betaproteobacteria</taxon>
        <taxon>Burkholderiales</taxon>
        <taxon>Sphaerotilaceae</taxon>
        <taxon>Roseateles</taxon>
    </lineage>
</organism>
<keyword evidence="4" id="KW-1185">Reference proteome</keyword>
<reference evidence="3 4" key="1">
    <citation type="submission" date="2020-08" db="EMBL/GenBank/DDBJ databases">
        <title>Genomic Encyclopedia of Type Strains, Phase III (KMG-III): the genomes of soil and plant-associated and newly described type strains.</title>
        <authorList>
            <person name="Whitman W."/>
        </authorList>
    </citation>
    <scope>NUCLEOTIDE SEQUENCE [LARGE SCALE GENOMIC DNA]</scope>
    <source>
        <strain evidence="3 4">CECT 7247</strain>
    </source>
</reference>
<evidence type="ECO:0000259" key="2">
    <source>
        <dbReference type="Pfam" id="PF07589"/>
    </source>
</evidence>
<dbReference type="InterPro" id="IPR013424">
    <property type="entry name" value="Ice-binding_C"/>
</dbReference>
<proteinExistence type="predicted"/>
<feature type="compositionally biased region" description="Low complexity" evidence="1">
    <location>
        <begin position="35"/>
        <end position="46"/>
    </location>
</feature>
<dbReference type="EMBL" id="JACHXO010000001">
    <property type="protein sequence ID" value="MBB3193115.1"/>
    <property type="molecule type" value="Genomic_DNA"/>
</dbReference>
<protein>
    <recommendedName>
        <fullName evidence="2">Ice-binding protein C-terminal domain-containing protein</fullName>
    </recommendedName>
</protein>
<dbReference type="RefSeq" id="WP_184294034.1">
    <property type="nucleotide sequence ID" value="NZ_JACHXO010000001.1"/>
</dbReference>
<dbReference type="Pfam" id="PF07589">
    <property type="entry name" value="PEP-CTERM"/>
    <property type="match status" value="1"/>
</dbReference>
<gene>
    <name evidence="3" type="ORF">FHS28_000480</name>
</gene>
<sequence>MTFAQDLPNSVYVSTRTTAFGESDALPTESMSAPGSVSSHSSFQGSSSGLVGSATSTAWGRVGTGYMQLRTFGQANIGGYGPYGQISTEAQARANLTDSFMITCPACVDGTEATLTVRVYAHGDVAAAGSPEVPPQDSRGSIYSAHGDVSSYFHLSAADANIPGEPAESFMSLSIVRYGQHEDYRDRPFWREGITARITLGQPLTFNWSAWAQGGAVVGNYTDEGKVAASSAYFSDFGSTLYWGGIEELRDAQGQLLTDVHAFNASGVDYALALPPPPIPEPSTAWLMLLGMGALAVRQRRRAHQPPV</sequence>
<comment type="caution">
    <text evidence="3">The sequence shown here is derived from an EMBL/GenBank/DDBJ whole genome shotgun (WGS) entry which is preliminary data.</text>
</comment>
<evidence type="ECO:0000313" key="3">
    <source>
        <dbReference type="EMBL" id="MBB3193115.1"/>
    </source>
</evidence>
<evidence type="ECO:0000313" key="4">
    <source>
        <dbReference type="Proteomes" id="UP000574369"/>
    </source>
</evidence>
<dbReference type="NCBIfam" id="TIGR02595">
    <property type="entry name" value="PEP_CTERM"/>
    <property type="match status" value="1"/>
</dbReference>
<feature type="region of interest" description="Disordered" evidence="1">
    <location>
        <begin position="23"/>
        <end position="46"/>
    </location>
</feature>
<feature type="domain" description="Ice-binding protein C-terminal" evidence="2">
    <location>
        <begin position="278"/>
        <end position="302"/>
    </location>
</feature>
<dbReference type="Proteomes" id="UP000574369">
    <property type="component" value="Unassembled WGS sequence"/>
</dbReference>
<evidence type="ECO:0000256" key="1">
    <source>
        <dbReference type="SAM" id="MobiDB-lite"/>
    </source>
</evidence>
<accession>A0ABR6GLX6</accession>
<name>A0ABR6GLX6_9BURK</name>